<dbReference type="GO" id="GO:0005834">
    <property type="term" value="C:heterotrimeric G-protein complex"/>
    <property type="evidence" value="ECO:0007669"/>
    <property type="project" value="TreeGrafter"/>
</dbReference>
<keyword evidence="3 5" id="KW-0342">GTP-binding</keyword>
<dbReference type="FunFam" id="3.40.50.300:FF:000692">
    <property type="entry name" value="Guanine nucleotide-binding protein subunit alpha"/>
    <property type="match status" value="1"/>
</dbReference>
<accession>A0A0C3PLN0</accession>
<dbReference type="InterPro" id="IPR011025">
    <property type="entry name" value="GproteinA_insert"/>
</dbReference>
<dbReference type="Gene3D" id="1.10.400.10">
    <property type="entry name" value="GI Alpha 1, domain 2-like"/>
    <property type="match status" value="1"/>
</dbReference>
<dbReference type="SMART" id="SM00275">
    <property type="entry name" value="G_alpha"/>
    <property type="match status" value="1"/>
</dbReference>
<keyword evidence="6" id="KW-0460">Magnesium</keyword>
<dbReference type="GO" id="GO:0046872">
    <property type="term" value="F:metal ion binding"/>
    <property type="evidence" value="ECO:0007669"/>
    <property type="project" value="UniProtKB-KW"/>
</dbReference>
<evidence type="ECO:0008006" key="10">
    <source>
        <dbReference type="Google" id="ProtNLM"/>
    </source>
</evidence>
<feature type="binding site" evidence="6">
    <location>
        <position position="255"/>
    </location>
    <ligand>
        <name>Mg(2+)</name>
        <dbReference type="ChEBI" id="CHEBI:18420"/>
    </ligand>
</feature>
<feature type="binding site" evidence="5">
    <location>
        <begin position="249"/>
        <end position="255"/>
    </location>
    <ligand>
        <name>GTP</name>
        <dbReference type="ChEBI" id="CHEBI:37565"/>
    </ligand>
</feature>
<evidence type="ECO:0000256" key="7">
    <source>
        <dbReference type="SAM" id="MobiDB-lite"/>
    </source>
</evidence>
<evidence type="ECO:0000313" key="8">
    <source>
        <dbReference type="EMBL" id="KIO09661.1"/>
    </source>
</evidence>
<evidence type="ECO:0000256" key="6">
    <source>
        <dbReference type="PIRSR" id="PIRSR601019-2"/>
    </source>
</evidence>
<gene>
    <name evidence="8" type="ORF">M404DRAFT_279884</name>
</gene>
<dbReference type="Gene3D" id="3.40.50.300">
    <property type="entry name" value="P-loop containing nucleotide triphosphate hydrolases"/>
    <property type="match status" value="2"/>
</dbReference>
<dbReference type="Proteomes" id="UP000054217">
    <property type="component" value="Unassembled WGS sequence"/>
</dbReference>
<dbReference type="STRING" id="870435.A0A0C3PLN0"/>
<reference evidence="8 9" key="1">
    <citation type="submission" date="2014-04" db="EMBL/GenBank/DDBJ databases">
        <authorList>
            <consortium name="DOE Joint Genome Institute"/>
            <person name="Kuo A."/>
            <person name="Kohler A."/>
            <person name="Costa M.D."/>
            <person name="Nagy L.G."/>
            <person name="Floudas D."/>
            <person name="Copeland A."/>
            <person name="Barry K.W."/>
            <person name="Cichocki N."/>
            <person name="Veneault-Fourrey C."/>
            <person name="LaButti K."/>
            <person name="Lindquist E.A."/>
            <person name="Lipzen A."/>
            <person name="Lundell T."/>
            <person name="Morin E."/>
            <person name="Murat C."/>
            <person name="Sun H."/>
            <person name="Tunlid A."/>
            <person name="Henrissat B."/>
            <person name="Grigoriev I.V."/>
            <person name="Hibbett D.S."/>
            <person name="Martin F."/>
            <person name="Nordberg H.P."/>
            <person name="Cantor M.N."/>
            <person name="Hua S.X."/>
        </authorList>
    </citation>
    <scope>NUCLEOTIDE SEQUENCE [LARGE SCALE GENOMIC DNA]</scope>
    <source>
        <strain evidence="8 9">Marx 270</strain>
    </source>
</reference>
<name>A0A0C3PLN0_PISTI</name>
<feature type="binding site" evidence="6">
    <location>
        <position position="74"/>
    </location>
    <ligand>
        <name>Mg(2+)</name>
        <dbReference type="ChEBI" id="CHEBI:18420"/>
    </ligand>
</feature>
<evidence type="ECO:0000256" key="1">
    <source>
        <dbReference type="ARBA" id="ARBA00022723"/>
    </source>
</evidence>
<feature type="region of interest" description="Disordered" evidence="7">
    <location>
        <begin position="1"/>
        <end position="38"/>
    </location>
</feature>
<protein>
    <recommendedName>
        <fullName evidence="10">G-alpha-domain-containing protein</fullName>
    </recommendedName>
</protein>
<dbReference type="InParanoid" id="A0A0C3PLN0"/>
<dbReference type="SUPFAM" id="SSF52540">
    <property type="entry name" value="P-loop containing nucleoside triphosphate hydrolases"/>
    <property type="match status" value="1"/>
</dbReference>
<feature type="binding site" evidence="5">
    <location>
        <begin position="224"/>
        <end position="225"/>
    </location>
    <ligand>
        <name>GTP</name>
        <dbReference type="ChEBI" id="CHEBI:37565"/>
    </ligand>
</feature>
<dbReference type="EMBL" id="KN831954">
    <property type="protein sequence ID" value="KIO09661.1"/>
    <property type="molecule type" value="Genomic_DNA"/>
</dbReference>
<dbReference type="PROSITE" id="PS51882">
    <property type="entry name" value="G_ALPHA"/>
    <property type="match status" value="1"/>
</dbReference>
<dbReference type="Pfam" id="PF00503">
    <property type="entry name" value="G-alpha"/>
    <property type="match status" value="1"/>
</dbReference>
<dbReference type="SUPFAM" id="SSF47895">
    <property type="entry name" value="Transducin (alpha subunit), insertion domain"/>
    <property type="match status" value="1"/>
</dbReference>
<dbReference type="GO" id="GO:0005737">
    <property type="term" value="C:cytoplasm"/>
    <property type="evidence" value="ECO:0007669"/>
    <property type="project" value="TreeGrafter"/>
</dbReference>
<proteinExistence type="predicted"/>
<feature type="binding site" evidence="5">
    <location>
        <begin position="347"/>
        <end position="350"/>
    </location>
    <ligand>
        <name>GTP</name>
        <dbReference type="ChEBI" id="CHEBI:37565"/>
    </ligand>
</feature>
<dbReference type="GO" id="GO:0001664">
    <property type="term" value="F:G protein-coupled receptor binding"/>
    <property type="evidence" value="ECO:0007669"/>
    <property type="project" value="TreeGrafter"/>
</dbReference>
<dbReference type="AlphaFoldDB" id="A0A0C3PLN0"/>
<reference evidence="9" key="2">
    <citation type="submission" date="2015-01" db="EMBL/GenBank/DDBJ databases">
        <title>Evolutionary Origins and Diversification of the Mycorrhizal Mutualists.</title>
        <authorList>
            <consortium name="DOE Joint Genome Institute"/>
            <consortium name="Mycorrhizal Genomics Consortium"/>
            <person name="Kohler A."/>
            <person name="Kuo A."/>
            <person name="Nagy L.G."/>
            <person name="Floudas D."/>
            <person name="Copeland A."/>
            <person name="Barry K.W."/>
            <person name="Cichocki N."/>
            <person name="Veneault-Fourrey C."/>
            <person name="LaButti K."/>
            <person name="Lindquist E.A."/>
            <person name="Lipzen A."/>
            <person name="Lundell T."/>
            <person name="Morin E."/>
            <person name="Murat C."/>
            <person name="Riley R."/>
            <person name="Ohm R."/>
            <person name="Sun H."/>
            <person name="Tunlid A."/>
            <person name="Henrissat B."/>
            <person name="Grigoriev I.V."/>
            <person name="Hibbett D.S."/>
            <person name="Martin F."/>
        </authorList>
    </citation>
    <scope>NUCLEOTIDE SEQUENCE [LARGE SCALE GENOMIC DNA]</scope>
    <source>
        <strain evidence="9">Marx 270</strain>
    </source>
</reference>
<evidence type="ECO:0000256" key="2">
    <source>
        <dbReference type="ARBA" id="ARBA00022741"/>
    </source>
</evidence>
<dbReference type="OrthoDB" id="5817230at2759"/>
<keyword evidence="9" id="KW-1185">Reference proteome</keyword>
<dbReference type="PANTHER" id="PTHR10218:SF360">
    <property type="entry name" value="GUANINE NUCLEOTIDE-BINDING PROTEIN SUBUNIT ALPHA HOMOLOG"/>
    <property type="match status" value="1"/>
</dbReference>
<keyword evidence="2 5" id="KW-0547">Nucleotide-binding</keyword>
<dbReference type="GO" id="GO:0007188">
    <property type="term" value="P:adenylate cyclase-modulating G protein-coupled receptor signaling pathway"/>
    <property type="evidence" value="ECO:0007669"/>
    <property type="project" value="TreeGrafter"/>
</dbReference>
<dbReference type="GO" id="GO:0003924">
    <property type="term" value="F:GTPase activity"/>
    <property type="evidence" value="ECO:0007669"/>
    <property type="project" value="InterPro"/>
</dbReference>
<dbReference type="GO" id="GO:0005525">
    <property type="term" value="F:GTP binding"/>
    <property type="evidence" value="ECO:0007669"/>
    <property type="project" value="UniProtKB-KW"/>
</dbReference>
<evidence type="ECO:0000256" key="3">
    <source>
        <dbReference type="ARBA" id="ARBA00023134"/>
    </source>
</evidence>
<dbReference type="HOGENOM" id="CLU_014184_1_1_1"/>
<evidence type="ECO:0000256" key="5">
    <source>
        <dbReference type="PIRSR" id="PIRSR601019-1"/>
    </source>
</evidence>
<feature type="binding site" evidence="5">
    <location>
        <begin position="70"/>
        <end position="75"/>
    </location>
    <ligand>
        <name>GTP</name>
        <dbReference type="ChEBI" id="CHEBI:37565"/>
    </ligand>
</feature>
<evidence type="ECO:0000256" key="4">
    <source>
        <dbReference type="ARBA" id="ARBA00023224"/>
    </source>
</evidence>
<dbReference type="PANTHER" id="PTHR10218">
    <property type="entry name" value="GTP-BINDING PROTEIN ALPHA SUBUNIT"/>
    <property type="match status" value="1"/>
</dbReference>
<evidence type="ECO:0000313" key="9">
    <source>
        <dbReference type="Proteomes" id="UP000054217"/>
    </source>
</evidence>
<sequence length="384" mass="44020">MVFSFDASDPLAVVTAPPPNETSDQKAAREEREAESRRISDQIDEELRLHKADLKKHEQMVKILLLGQSESGKSTTLKNFRMQFAAEKWAQERASWKAVIQLNLVRSVNAILDAVKCPNADDENVLSFSDRHRLLVVRLGPLRGVEEDLKRLLGAAANAVDEFYVRSRDWRSFVQASQDENEKGRPDRTDISEVIARCSEDIKELWEDDIIQSMVKRRGLRLEDSATFFLNASERIAGRDYQPEDGDVLRARLRTLDIQEHDLYIDEDGKMLTWKIYDVGGSRTQRQAWLPYFEQVTAIIFLAPISCFDERLAEDPRVNRLEDSFILWKAICSSKLLKSTTLIIFLNKIDLLDKKIADGVVVRRFLPSYADRPNETMAVVKCTT</sequence>
<keyword evidence="4" id="KW-0807">Transducer</keyword>
<dbReference type="PRINTS" id="PR00318">
    <property type="entry name" value="GPROTEINA"/>
</dbReference>
<dbReference type="GO" id="GO:0031683">
    <property type="term" value="F:G-protein beta/gamma-subunit complex binding"/>
    <property type="evidence" value="ECO:0007669"/>
    <property type="project" value="InterPro"/>
</dbReference>
<organism evidence="8 9">
    <name type="scientific">Pisolithus tinctorius Marx 270</name>
    <dbReference type="NCBI Taxonomy" id="870435"/>
    <lineage>
        <taxon>Eukaryota</taxon>
        <taxon>Fungi</taxon>
        <taxon>Dikarya</taxon>
        <taxon>Basidiomycota</taxon>
        <taxon>Agaricomycotina</taxon>
        <taxon>Agaricomycetes</taxon>
        <taxon>Agaricomycetidae</taxon>
        <taxon>Boletales</taxon>
        <taxon>Sclerodermatineae</taxon>
        <taxon>Pisolithaceae</taxon>
        <taxon>Pisolithus</taxon>
    </lineage>
</organism>
<keyword evidence="1 6" id="KW-0479">Metal-binding</keyword>
<feature type="compositionally biased region" description="Basic and acidic residues" evidence="7">
    <location>
        <begin position="23"/>
        <end position="38"/>
    </location>
</feature>
<dbReference type="InterPro" id="IPR027417">
    <property type="entry name" value="P-loop_NTPase"/>
</dbReference>
<dbReference type="InterPro" id="IPR001019">
    <property type="entry name" value="Gprotein_alpha_su"/>
</dbReference>